<dbReference type="GO" id="GO:0004065">
    <property type="term" value="F:arylsulfatase activity"/>
    <property type="evidence" value="ECO:0007669"/>
    <property type="project" value="TreeGrafter"/>
</dbReference>
<evidence type="ECO:0000259" key="5">
    <source>
        <dbReference type="Pfam" id="PF00884"/>
    </source>
</evidence>
<dbReference type="EMBL" id="UINC01056172">
    <property type="protein sequence ID" value="SVB75888.1"/>
    <property type="molecule type" value="Genomic_DNA"/>
</dbReference>
<dbReference type="PANTHER" id="PTHR42693:SF53">
    <property type="entry name" value="ENDO-4-O-SULFATASE"/>
    <property type="match status" value="1"/>
</dbReference>
<evidence type="ECO:0000256" key="3">
    <source>
        <dbReference type="ARBA" id="ARBA00022801"/>
    </source>
</evidence>
<evidence type="ECO:0000256" key="1">
    <source>
        <dbReference type="ARBA" id="ARBA00008779"/>
    </source>
</evidence>
<protein>
    <recommendedName>
        <fullName evidence="5">Sulfatase N-terminal domain-containing protein</fullName>
    </recommendedName>
</protein>
<accession>A0A382GL58</accession>
<dbReference type="PANTHER" id="PTHR42693">
    <property type="entry name" value="ARYLSULFATASE FAMILY MEMBER"/>
    <property type="match status" value="1"/>
</dbReference>
<keyword evidence="3" id="KW-0378">Hydrolase</keyword>
<dbReference type="InterPro" id="IPR000917">
    <property type="entry name" value="Sulfatase_N"/>
</dbReference>
<keyword evidence="2" id="KW-0479">Metal-binding</keyword>
<name>A0A382GL58_9ZZZZ</name>
<gene>
    <name evidence="6" type="ORF">METZ01_LOCUS228742</name>
</gene>
<sequence length="258" mass="29489">MLHFRWIAKVGVTMKRLLLLLSVFLLVSNSFAKDKPNILWIVGENFSLDLACYGQKNVKTPNLDQLAMDGVRYTKVYSTSPVCAPSRSALMTGWYATTTDMHHMRSHRTDGFRLPAGVRPITHLLKDVGYHTANITHIGKREVGTGKLDLNFTQEGPLYGGKDWADLKKKQPFFAQINMPEAEYDIYDRKSAEKPRVKWVGEEWHPKIATPENVTPPPYYPDHKITREEWARYLNSVTGTDVRIGWILDQLKKDGLSD</sequence>
<dbReference type="InterPro" id="IPR050738">
    <property type="entry name" value="Sulfatase"/>
</dbReference>
<comment type="similarity">
    <text evidence="1">Belongs to the sulfatase family.</text>
</comment>
<dbReference type="InterPro" id="IPR024607">
    <property type="entry name" value="Sulfatase_CS"/>
</dbReference>
<evidence type="ECO:0000313" key="6">
    <source>
        <dbReference type="EMBL" id="SVB75888.1"/>
    </source>
</evidence>
<dbReference type="InterPro" id="IPR017850">
    <property type="entry name" value="Alkaline_phosphatase_core_sf"/>
</dbReference>
<feature type="non-terminal residue" evidence="6">
    <location>
        <position position="258"/>
    </location>
</feature>
<keyword evidence="4" id="KW-0106">Calcium</keyword>
<dbReference type="AlphaFoldDB" id="A0A382GL58"/>
<dbReference type="PROSITE" id="PS00523">
    <property type="entry name" value="SULFATASE_1"/>
    <property type="match status" value="1"/>
</dbReference>
<dbReference type="Pfam" id="PF00884">
    <property type="entry name" value="Sulfatase"/>
    <property type="match status" value="1"/>
</dbReference>
<reference evidence="6" key="1">
    <citation type="submission" date="2018-05" db="EMBL/GenBank/DDBJ databases">
        <authorList>
            <person name="Lanie J.A."/>
            <person name="Ng W.-L."/>
            <person name="Kazmierczak K.M."/>
            <person name="Andrzejewski T.M."/>
            <person name="Davidsen T.M."/>
            <person name="Wayne K.J."/>
            <person name="Tettelin H."/>
            <person name="Glass J.I."/>
            <person name="Rusch D."/>
            <person name="Podicherti R."/>
            <person name="Tsui H.-C.T."/>
            <person name="Winkler M.E."/>
        </authorList>
    </citation>
    <scope>NUCLEOTIDE SEQUENCE</scope>
</reference>
<organism evidence="6">
    <name type="scientific">marine metagenome</name>
    <dbReference type="NCBI Taxonomy" id="408172"/>
    <lineage>
        <taxon>unclassified sequences</taxon>
        <taxon>metagenomes</taxon>
        <taxon>ecological metagenomes</taxon>
    </lineage>
</organism>
<feature type="domain" description="Sulfatase N-terminal" evidence="5">
    <location>
        <begin position="36"/>
        <end position="257"/>
    </location>
</feature>
<evidence type="ECO:0000256" key="2">
    <source>
        <dbReference type="ARBA" id="ARBA00022723"/>
    </source>
</evidence>
<dbReference type="Gene3D" id="3.40.720.10">
    <property type="entry name" value="Alkaline Phosphatase, subunit A"/>
    <property type="match status" value="1"/>
</dbReference>
<evidence type="ECO:0000256" key="4">
    <source>
        <dbReference type="ARBA" id="ARBA00022837"/>
    </source>
</evidence>
<dbReference type="GO" id="GO:0046872">
    <property type="term" value="F:metal ion binding"/>
    <property type="evidence" value="ECO:0007669"/>
    <property type="project" value="UniProtKB-KW"/>
</dbReference>
<proteinExistence type="inferred from homology"/>
<dbReference type="SUPFAM" id="SSF53649">
    <property type="entry name" value="Alkaline phosphatase-like"/>
    <property type="match status" value="1"/>
</dbReference>